<dbReference type="NCBIfam" id="NF045669">
    <property type="entry name" value="DVU1555_fam_CGA"/>
    <property type="match status" value="1"/>
</dbReference>
<organism evidence="1 2">
    <name type="scientific">Candidatus Scatomorpha merdipullorum</name>
    <dbReference type="NCBI Taxonomy" id="2840927"/>
    <lineage>
        <taxon>Bacteria</taxon>
        <taxon>Bacillati</taxon>
        <taxon>Bacillota</taxon>
        <taxon>Clostridia</taxon>
        <taxon>Eubacteriales</taxon>
        <taxon>Candidatus Scatomorpha</taxon>
    </lineage>
</organism>
<comment type="caution">
    <text evidence="1">The sequence shown here is derived from an EMBL/GenBank/DDBJ whole genome shotgun (WGS) entry which is preliminary data.</text>
</comment>
<name>A0A9D1FD26_9FIRM</name>
<reference evidence="1" key="1">
    <citation type="submission" date="2020-10" db="EMBL/GenBank/DDBJ databases">
        <authorList>
            <person name="Gilroy R."/>
        </authorList>
    </citation>
    <scope>NUCLEOTIDE SEQUENCE</scope>
    <source>
        <strain evidence="1">ChiHjej10B9-9673</strain>
    </source>
</reference>
<protein>
    <submittedName>
        <fullName evidence="1">C_GCAxxG_C_C family protein</fullName>
    </submittedName>
</protein>
<reference evidence="1" key="2">
    <citation type="journal article" date="2021" name="PeerJ">
        <title>Extensive microbial diversity within the chicken gut microbiome revealed by metagenomics and culture.</title>
        <authorList>
            <person name="Gilroy R."/>
            <person name="Ravi A."/>
            <person name="Getino M."/>
            <person name="Pursley I."/>
            <person name="Horton D.L."/>
            <person name="Alikhan N.F."/>
            <person name="Baker D."/>
            <person name="Gharbi K."/>
            <person name="Hall N."/>
            <person name="Watson M."/>
            <person name="Adriaenssens E.M."/>
            <person name="Foster-Nyarko E."/>
            <person name="Jarju S."/>
            <person name="Secka A."/>
            <person name="Antonio M."/>
            <person name="Oren A."/>
            <person name="Chaudhuri R.R."/>
            <person name="La Ragione R."/>
            <person name="Hildebrand F."/>
            <person name="Pallen M.J."/>
        </authorList>
    </citation>
    <scope>NUCLEOTIDE SEQUENCE</scope>
    <source>
        <strain evidence="1">ChiHjej10B9-9673</strain>
    </source>
</reference>
<dbReference type="Pfam" id="PF09719">
    <property type="entry name" value="C_GCAxxG_C_C"/>
    <property type="match status" value="1"/>
</dbReference>
<dbReference type="InterPro" id="IPR010181">
    <property type="entry name" value="CGCAxxGCC_motif"/>
</dbReference>
<dbReference type="EMBL" id="DVJK01000069">
    <property type="protein sequence ID" value="HIS66431.1"/>
    <property type="molecule type" value="Genomic_DNA"/>
</dbReference>
<accession>A0A9D1FD26</accession>
<dbReference type="AlphaFoldDB" id="A0A9D1FD26"/>
<sequence length="135" mass="14720">MDAFDRIMELSREGLYCAQIMVQLALDAEGKENPELVQAVRGLCGGFAWSGGPCGALSGGVCFLSLLAGGLEPDERIKLIGEFHDWFRARTAQYGGENCENIERGDPQNMVTICPGVIMDSYEKCVELLEERGLA</sequence>
<evidence type="ECO:0000313" key="2">
    <source>
        <dbReference type="Proteomes" id="UP000824001"/>
    </source>
</evidence>
<proteinExistence type="predicted"/>
<evidence type="ECO:0000313" key="1">
    <source>
        <dbReference type="EMBL" id="HIS66431.1"/>
    </source>
</evidence>
<dbReference type="Proteomes" id="UP000824001">
    <property type="component" value="Unassembled WGS sequence"/>
</dbReference>
<gene>
    <name evidence="1" type="ORF">IAC18_02590</name>
</gene>